<evidence type="ECO:0000256" key="4">
    <source>
        <dbReference type="ARBA" id="ARBA00022771"/>
    </source>
</evidence>
<feature type="compositionally biased region" description="Basic and acidic residues" evidence="13">
    <location>
        <begin position="329"/>
        <end position="342"/>
    </location>
</feature>
<evidence type="ECO:0000256" key="5">
    <source>
        <dbReference type="ARBA" id="ARBA00022833"/>
    </source>
</evidence>
<keyword evidence="19" id="KW-1185">Reference proteome</keyword>
<dbReference type="PROSITE" id="PS51032">
    <property type="entry name" value="AP2_ERF"/>
    <property type="match status" value="2"/>
</dbReference>
<comment type="subcellular location">
    <subcellularLocation>
        <location evidence="1 11">Nucleus</location>
    </subcellularLocation>
</comment>
<feature type="domain" description="AP2/ERF" evidence="16">
    <location>
        <begin position="1374"/>
        <end position="1437"/>
    </location>
</feature>
<dbReference type="SMART" id="SM00249">
    <property type="entry name" value="PHD"/>
    <property type="match status" value="1"/>
</dbReference>
<evidence type="ECO:0000256" key="3">
    <source>
        <dbReference type="ARBA" id="ARBA00022723"/>
    </source>
</evidence>
<evidence type="ECO:0000256" key="9">
    <source>
        <dbReference type="ARBA" id="ARBA00023163"/>
    </source>
</evidence>
<dbReference type="PROSITE" id="PS51058">
    <property type="entry name" value="ZF_CXXC"/>
    <property type="match status" value="2"/>
</dbReference>
<feature type="region of interest" description="Disordered" evidence="13">
    <location>
        <begin position="1690"/>
        <end position="1710"/>
    </location>
</feature>
<feature type="region of interest" description="Disordered" evidence="13">
    <location>
        <begin position="454"/>
        <end position="482"/>
    </location>
</feature>
<dbReference type="SMART" id="SM00380">
    <property type="entry name" value="AP2"/>
    <property type="match status" value="2"/>
</dbReference>
<evidence type="ECO:0000256" key="12">
    <source>
        <dbReference type="PROSITE-ProRule" id="PRU00146"/>
    </source>
</evidence>
<accession>A0ABD3MRY2</accession>
<dbReference type="GO" id="GO:0008270">
    <property type="term" value="F:zinc ion binding"/>
    <property type="evidence" value="ECO:0007669"/>
    <property type="project" value="UniProtKB-KW"/>
</dbReference>
<keyword evidence="5" id="KW-0862">Zinc</keyword>
<evidence type="ECO:0000256" key="8">
    <source>
        <dbReference type="ARBA" id="ARBA00023155"/>
    </source>
</evidence>
<feature type="region of interest" description="Disordered" evidence="13">
    <location>
        <begin position="84"/>
        <end position="216"/>
    </location>
</feature>
<feature type="domain" description="Homeobox" evidence="15">
    <location>
        <begin position="473"/>
        <end position="538"/>
    </location>
</feature>
<feature type="compositionally biased region" description="Acidic residues" evidence="13">
    <location>
        <begin position="1164"/>
        <end position="1191"/>
    </location>
</feature>
<dbReference type="InterPro" id="IPR036955">
    <property type="entry name" value="AP2/ERF_dom_sf"/>
</dbReference>
<dbReference type="InterPro" id="IPR019787">
    <property type="entry name" value="Znf_PHD-finger"/>
</dbReference>
<dbReference type="SMART" id="SM00389">
    <property type="entry name" value="HOX"/>
    <property type="match status" value="1"/>
</dbReference>
<comment type="similarity">
    <text evidence="2">Belongs to the PHD-associated homeobox family.</text>
</comment>
<keyword evidence="7 11" id="KW-0238">DNA-binding</keyword>
<evidence type="ECO:0000256" key="10">
    <source>
        <dbReference type="ARBA" id="ARBA00023242"/>
    </source>
</evidence>
<dbReference type="PROSITE" id="PS50016">
    <property type="entry name" value="ZF_PHD_2"/>
    <property type="match status" value="1"/>
</dbReference>
<keyword evidence="8 11" id="KW-0371">Homeobox</keyword>
<dbReference type="GO" id="GO:0003677">
    <property type="term" value="F:DNA binding"/>
    <property type="evidence" value="ECO:0007669"/>
    <property type="project" value="UniProtKB-UniRule"/>
</dbReference>
<dbReference type="SUPFAM" id="SSF46689">
    <property type="entry name" value="Homeodomain-like"/>
    <property type="match status" value="1"/>
</dbReference>
<comment type="caution">
    <text evidence="18">The sequence shown here is derived from an EMBL/GenBank/DDBJ whole genome shotgun (WGS) entry which is preliminary data.</text>
</comment>
<dbReference type="Gene3D" id="3.30.730.10">
    <property type="entry name" value="AP2/ERF domain"/>
    <property type="match status" value="2"/>
</dbReference>
<feature type="DNA-binding region" description="Homeobox" evidence="11">
    <location>
        <begin position="475"/>
        <end position="539"/>
    </location>
</feature>
<feature type="region of interest" description="Disordered" evidence="13">
    <location>
        <begin position="1"/>
        <end position="35"/>
    </location>
</feature>
<dbReference type="PROSITE" id="PS01359">
    <property type="entry name" value="ZF_PHD_1"/>
    <property type="match status" value="1"/>
</dbReference>
<dbReference type="InterPro" id="IPR011011">
    <property type="entry name" value="Znf_FYVE_PHD"/>
</dbReference>
<feature type="compositionally biased region" description="Acidic residues" evidence="13">
    <location>
        <begin position="135"/>
        <end position="155"/>
    </location>
</feature>
<dbReference type="EMBL" id="JALLAZ020001742">
    <property type="protein sequence ID" value="KAL3765839.1"/>
    <property type="molecule type" value="Genomic_DNA"/>
</dbReference>
<dbReference type="PROSITE" id="PS50071">
    <property type="entry name" value="HOMEOBOX_2"/>
    <property type="match status" value="1"/>
</dbReference>
<evidence type="ECO:0000259" key="16">
    <source>
        <dbReference type="PROSITE" id="PS51032"/>
    </source>
</evidence>
<evidence type="ECO:0000256" key="2">
    <source>
        <dbReference type="ARBA" id="ARBA00007427"/>
    </source>
</evidence>
<dbReference type="GO" id="GO:0005634">
    <property type="term" value="C:nucleus"/>
    <property type="evidence" value="ECO:0007669"/>
    <property type="project" value="UniProtKB-SubCell"/>
</dbReference>
<keyword evidence="4 12" id="KW-0863">Zinc-finger</keyword>
<dbReference type="InterPro" id="IPR013083">
    <property type="entry name" value="Znf_RING/FYVE/PHD"/>
</dbReference>
<keyword evidence="6" id="KW-0805">Transcription regulation</keyword>
<dbReference type="Gene3D" id="1.10.10.60">
    <property type="entry name" value="Homeodomain-like"/>
    <property type="match status" value="1"/>
</dbReference>
<feature type="region of interest" description="Disordered" evidence="13">
    <location>
        <begin position="298"/>
        <end position="427"/>
    </location>
</feature>
<feature type="domain" description="AP2/ERF" evidence="16">
    <location>
        <begin position="1558"/>
        <end position="1613"/>
    </location>
</feature>
<dbReference type="InterPro" id="IPR016177">
    <property type="entry name" value="DNA-bd_dom_sf"/>
</dbReference>
<organism evidence="18 19">
    <name type="scientific">Stephanodiscus triporus</name>
    <dbReference type="NCBI Taxonomy" id="2934178"/>
    <lineage>
        <taxon>Eukaryota</taxon>
        <taxon>Sar</taxon>
        <taxon>Stramenopiles</taxon>
        <taxon>Ochrophyta</taxon>
        <taxon>Bacillariophyta</taxon>
        <taxon>Coscinodiscophyceae</taxon>
        <taxon>Thalassiosirophycidae</taxon>
        <taxon>Stephanodiscales</taxon>
        <taxon>Stephanodiscaceae</taxon>
        <taxon>Stephanodiscus</taxon>
    </lineage>
</organism>
<feature type="compositionally biased region" description="Low complexity" evidence="13">
    <location>
        <begin position="454"/>
        <end position="467"/>
    </location>
</feature>
<feature type="region of interest" description="Disordered" evidence="13">
    <location>
        <begin position="1324"/>
        <end position="1368"/>
    </location>
</feature>
<proteinExistence type="inferred from homology"/>
<feature type="compositionally biased region" description="Basic and acidic residues" evidence="13">
    <location>
        <begin position="388"/>
        <end position="400"/>
    </location>
</feature>
<dbReference type="Pfam" id="PF02008">
    <property type="entry name" value="zf-CXXC"/>
    <property type="match status" value="2"/>
</dbReference>
<feature type="compositionally biased region" description="Low complexity" evidence="13">
    <location>
        <begin position="120"/>
        <end position="132"/>
    </location>
</feature>
<feature type="compositionally biased region" description="Gly residues" evidence="13">
    <location>
        <begin position="23"/>
        <end position="33"/>
    </location>
</feature>
<protein>
    <submittedName>
        <fullName evidence="18">Uncharacterized protein</fullName>
    </submittedName>
</protein>
<evidence type="ECO:0000256" key="1">
    <source>
        <dbReference type="ARBA" id="ARBA00004123"/>
    </source>
</evidence>
<dbReference type="SUPFAM" id="SSF54171">
    <property type="entry name" value="DNA-binding domain"/>
    <property type="match status" value="2"/>
</dbReference>
<feature type="region of interest" description="Disordered" evidence="13">
    <location>
        <begin position="846"/>
        <end position="870"/>
    </location>
</feature>
<evidence type="ECO:0000313" key="19">
    <source>
        <dbReference type="Proteomes" id="UP001530315"/>
    </source>
</evidence>
<dbReference type="Gene3D" id="3.30.710.10">
    <property type="entry name" value="Potassium Channel Kv1.1, Chain A"/>
    <property type="match status" value="1"/>
</dbReference>
<feature type="domain" description="PHD-type" evidence="14">
    <location>
        <begin position="1941"/>
        <end position="1988"/>
    </location>
</feature>
<dbReference type="CDD" id="cd00086">
    <property type="entry name" value="homeodomain"/>
    <property type="match status" value="1"/>
</dbReference>
<evidence type="ECO:0000259" key="17">
    <source>
        <dbReference type="PROSITE" id="PS51058"/>
    </source>
</evidence>
<keyword evidence="3" id="KW-0479">Metal-binding</keyword>
<keyword evidence="10 11" id="KW-0539">Nucleus</keyword>
<dbReference type="InterPro" id="IPR008422">
    <property type="entry name" value="KN_HD"/>
</dbReference>
<dbReference type="InterPro" id="IPR011333">
    <property type="entry name" value="SKP1/BTB/POZ_sf"/>
</dbReference>
<dbReference type="InterPro" id="IPR019786">
    <property type="entry name" value="Zinc_finger_PHD-type_CS"/>
</dbReference>
<dbReference type="InterPro" id="IPR001356">
    <property type="entry name" value="HD"/>
</dbReference>
<sequence length="2037" mass="225489">MSPSPPSSSFSSSSSSSSSSSYGEGGGEGGGAIGRDEAVEVGGYCSTHGPARRGCDDPGCSNVAVRGGKCVGLLGNLLYSSADAASSLASDEEMDEDADARGNDDDGGGVEDGGTGEVFARASGSRDGASSSTRDDEEEEDPSDTSEDGAEEVSDEISKKRREDAIAREARTEDDGERADPPPPRVGGTGQARGGDDIPREVGEEDAEQLVPQRIVPTHGRWGEGIVVPRLPPKYVHPDPVDYRRTAPGWFNQRPRSPTATEYYSAMQHRNGKAAPGPHQRDQEKVFDLDEWEAARGTKRTDAAEKASQLRAKSQHKDWQKKTWKKQCKARDSLDAKEKRANEVLAALESAKRSSTATPAPVAADAGREKTADRAPSPPSVARVGSHNQKESRDGSKEDNPLSYLLATSAKPSSPDPSHPMPNYDHDTAILHPETVANSASDSWKTSDDFENASISVSSSNESPDSVSSDKKRKDRSGHPKLNQLAVDYLRSWLLSRQHIEQPYPSEQNYADLSRATGLEKPQLKNWFVNNRRRLWRPMMNELRKRHGLAERDPLPCEVLDTLPDAPRHPYDDISPIYSSSQAHESRPRPPLQIGSQSELFQAPEVTPPSAAPAEATAALQLQDHEDAISSAADSVAAAAMMLMTGGRASSPAKNAMNGVECIDSVDQGGNSYEPKEQSQRVVSSPVIEAKASKLSTSWQVRSFPLLNAENSPPKEQVKFNLGGTVVQVPTEILLKHEGSKIAAITRSAMRVGDMAIPLPRDYEMFCHCIFYVCNEKVQLPPSVRRKDFMKEMKYYGIPFDEALVSGGKCASPITSTSKLHSTMSLPRQQQISPTTVTQLHYHAAAAPAPGPHQPGVIASKVGEPGEPRMPSPLDLLSSAMSSFIGTFSRPTSPAPDHHHPGLYGGSPFDRNDCQFVANSGALGDPTKQTFLSPLDLLSSAISSTDSSWRSQSASYATQQERNPNVRKAMCGRCEVCLRDDCGECNFCLDKPKFGGPNRLRKKCLMRRCPNMNPVPTFDASFYASATSKLLAIDGTESPIEDGKIMALHRSVVEAEKRWAENLEFLRPCIEDGGLINYAVIPDDEIRSRVKNFVKECRKQHRRIENNESTSLTEERLRLLEEANFPWSHTPYAKNLGLEVLEEKPTSSLDLLCSITSQSFEEAGSWEDDGIDDEDAHNEEEAEREESEEAEEVKSSLPTTKRVRGLNCGTCANCQRVDCGKCRACIDKPKFGGPNKSRRRCFHRRCLIRKRKLDEKPSAMEVDAIPLEQNKAVNRSGQRKPGGNHRSEEERMRAELANIRAELDAKARGVKYGLKIRSTPTIENLAREIEDEESEDEASADEVEDMDSDNSGEEDNNEDDVTRKPRIFTAPTSVERGVTVRPSGKWQVQLYYAGNSRYIGLFDSKEEASLAYEIARDCMSSFKEADPSPEQIKRNLDVMRKAAFSRDSYRSSRVEESKQIDRKKIAAEDKSRRANVVQALSDLKRSHVTKVKVEADLNAKAKSSKQDVKCVRPKNLPKVSKPENTTREVVTENVPEESRKRKFGSDIYEKAKTLAEALPRGITVRPSGKWQVQLYYAGKSRYIGVFETKIDAAVAYELARDCFGAFKDDDPTPEQAKKNVMLMRKAAFAPFQACQVDNGKRKYSKRAKVEDEGKSSKNQNTDKAVFTLDEWKAAYYPMKKSDAVNAKTSPVMCAETTSRTSPRRGVEEHEQKDEAIKALTTPTTPSLALVAADVEVRTSRITKDIPATGPGWNYFSPTGQRFRSVKEAKAKAQEIEQVFSSSDTESSSDKVYRNVKDGDFGVGYKFRKNFIDESGTDLGWFEGEVVDILSDTDKDRKCFYAANGHIEDLCIAELESCARLESKSMDSFGSVGYQFKKEFDGKWFDGVVVKIVNTDNDKDRRCHYPEDDDFEDLSMADLRRLAELEEKRNTVTEAADEIHHNDLCETCGKPGELLCCSTCNLVFHLGCTRPKLVQVPECDWSCAFCVTSGDIVKSISKQERNEARIAVREIEALKEEVRSEELRRRKSPRKRKHTMDS</sequence>
<dbReference type="InterPro" id="IPR001471">
    <property type="entry name" value="AP2/ERF_dom"/>
</dbReference>
<feature type="compositionally biased region" description="Basic residues" evidence="13">
    <location>
        <begin position="2024"/>
        <end position="2037"/>
    </location>
</feature>
<dbReference type="SUPFAM" id="SSF57903">
    <property type="entry name" value="FYVE/PHD zinc finger"/>
    <property type="match status" value="1"/>
</dbReference>
<dbReference type="InterPro" id="IPR009057">
    <property type="entry name" value="Homeodomain-like_sf"/>
</dbReference>
<evidence type="ECO:0000256" key="6">
    <source>
        <dbReference type="ARBA" id="ARBA00023015"/>
    </source>
</evidence>
<evidence type="ECO:0000256" key="13">
    <source>
        <dbReference type="SAM" id="MobiDB-lite"/>
    </source>
</evidence>
<keyword evidence="9" id="KW-0804">Transcription</keyword>
<dbReference type="PROSITE" id="PS00027">
    <property type="entry name" value="HOMEOBOX_1"/>
    <property type="match status" value="1"/>
</dbReference>
<dbReference type="InterPro" id="IPR002857">
    <property type="entry name" value="Znf_CXXC"/>
</dbReference>
<reference evidence="18 19" key="1">
    <citation type="submission" date="2024-10" db="EMBL/GenBank/DDBJ databases">
        <title>Updated reference genomes for cyclostephanoid diatoms.</title>
        <authorList>
            <person name="Roberts W.R."/>
            <person name="Alverson A.J."/>
        </authorList>
    </citation>
    <scope>NUCLEOTIDE SEQUENCE [LARGE SCALE GENOMIC DNA]</scope>
    <source>
        <strain evidence="18 19">AJA276-08</strain>
    </source>
</reference>
<evidence type="ECO:0000259" key="15">
    <source>
        <dbReference type="PROSITE" id="PS50071"/>
    </source>
</evidence>
<feature type="domain" description="CXXC-type" evidence="17">
    <location>
        <begin position="964"/>
        <end position="1010"/>
    </location>
</feature>
<dbReference type="InterPro" id="IPR050224">
    <property type="entry name" value="TALE_homeobox"/>
</dbReference>
<evidence type="ECO:0000259" key="14">
    <source>
        <dbReference type="PROSITE" id="PS50016"/>
    </source>
</evidence>
<dbReference type="Pfam" id="PF05920">
    <property type="entry name" value="Homeobox_KN"/>
    <property type="match status" value="1"/>
</dbReference>
<dbReference type="InterPro" id="IPR017970">
    <property type="entry name" value="Homeobox_CS"/>
</dbReference>
<feature type="region of interest" description="Disordered" evidence="13">
    <location>
        <begin position="560"/>
        <end position="594"/>
    </location>
</feature>
<gene>
    <name evidence="18" type="ORF">ACHAW5_004156</name>
</gene>
<feature type="compositionally biased region" description="Low complexity" evidence="13">
    <location>
        <begin position="7"/>
        <end position="21"/>
    </location>
</feature>
<dbReference type="SUPFAM" id="SSF54695">
    <property type="entry name" value="POZ domain"/>
    <property type="match status" value="1"/>
</dbReference>
<dbReference type="PANTHER" id="PTHR11850">
    <property type="entry name" value="HOMEOBOX PROTEIN TRANSCRIPTION FACTORS"/>
    <property type="match status" value="1"/>
</dbReference>
<evidence type="ECO:0000256" key="11">
    <source>
        <dbReference type="PROSITE-ProRule" id="PRU00108"/>
    </source>
</evidence>
<name>A0ABD3MRY2_9STRA</name>
<dbReference type="Gene3D" id="3.30.40.10">
    <property type="entry name" value="Zinc/RING finger domain, C3HC4 (zinc finger)"/>
    <property type="match status" value="1"/>
</dbReference>
<feature type="domain" description="CXXC-type" evidence="17">
    <location>
        <begin position="1198"/>
        <end position="1247"/>
    </location>
</feature>
<evidence type="ECO:0000256" key="7">
    <source>
        <dbReference type="ARBA" id="ARBA00023125"/>
    </source>
</evidence>
<dbReference type="Proteomes" id="UP001530315">
    <property type="component" value="Unassembled WGS sequence"/>
</dbReference>
<feature type="compositionally biased region" description="Basic and acidic residues" evidence="13">
    <location>
        <begin position="156"/>
        <end position="173"/>
    </location>
</feature>
<evidence type="ECO:0000313" key="18">
    <source>
        <dbReference type="EMBL" id="KAL3765839.1"/>
    </source>
</evidence>
<feature type="region of interest" description="Disordered" evidence="13">
    <location>
        <begin position="2018"/>
        <end position="2037"/>
    </location>
</feature>
<feature type="compositionally biased region" description="Acidic residues" evidence="13">
    <location>
        <begin position="1329"/>
        <end position="1359"/>
    </location>
</feature>
<dbReference type="InterPro" id="IPR001965">
    <property type="entry name" value="Znf_PHD"/>
</dbReference>
<feature type="region of interest" description="Disordered" evidence="13">
    <location>
        <begin position="1161"/>
        <end position="1198"/>
    </location>
</feature>